<evidence type="ECO:0000256" key="1">
    <source>
        <dbReference type="ARBA" id="ARBA00022729"/>
    </source>
</evidence>
<dbReference type="SUPFAM" id="SSF50965">
    <property type="entry name" value="Galactose oxidase, central domain"/>
    <property type="match status" value="1"/>
</dbReference>
<organism evidence="4 5">
    <name type="scientific">Vulgatibacter incomptus</name>
    <dbReference type="NCBI Taxonomy" id="1391653"/>
    <lineage>
        <taxon>Bacteria</taxon>
        <taxon>Pseudomonadati</taxon>
        <taxon>Myxococcota</taxon>
        <taxon>Myxococcia</taxon>
        <taxon>Myxococcales</taxon>
        <taxon>Cystobacterineae</taxon>
        <taxon>Vulgatibacteraceae</taxon>
        <taxon>Vulgatibacter</taxon>
    </lineage>
</organism>
<feature type="domain" description="Glyoxal oxidase N-terminal" evidence="2">
    <location>
        <begin position="284"/>
        <end position="381"/>
    </location>
</feature>
<dbReference type="PATRIC" id="fig|1391653.3.peg.591"/>
<dbReference type="InterPro" id="IPR006652">
    <property type="entry name" value="Kelch_1"/>
</dbReference>
<evidence type="ECO:0000259" key="2">
    <source>
        <dbReference type="Pfam" id="PF07250"/>
    </source>
</evidence>
<keyword evidence="5" id="KW-1185">Reference proteome</keyword>
<evidence type="ECO:0000313" key="4">
    <source>
        <dbReference type="EMBL" id="AKU90186.1"/>
    </source>
</evidence>
<feature type="domain" description="Galactose oxidase-like Early set" evidence="3">
    <location>
        <begin position="395"/>
        <end position="488"/>
    </location>
</feature>
<dbReference type="AlphaFoldDB" id="A0A0K1P9S6"/>
<gene>
    <name evidence="4" type="ORF">AKJ08_0573</name>
</gene>
<name>A0A0K1P9S6_9BACT</name>
<evidence type="ECO:0000313" key="5">
    <source>
        <dbReference type="Proteomes" id="UP000055590"/>
    </source>
</evidence>
<protein>
    <submittedName>
        <fullName evidence="4">Galactose oxidase</fullName>
    </submittedName>
</protein>
<dbReference type="Proteomes" id="UP000055590">
    <property type="component" value="Chromosome"/>
</dbReference>
<dbReference type="SMART" id="SM00612">
    <property type="entry name" value="Kelch"/>
    <property type="match status" value="3"/>
</dbReference>
<accession>A0A0K1P9S6</accession>
<dbReference type="InterPro" id="IPR015202">
    <property type="entry name" value="GO-like_E_set"/>
</dbReference>
<dbReference type="InterPro" id="IPR011043">
    <property type="entry name" value="Gal_Oxase/kelch_b-propeller"/>
</dbReference>
<dbReference type="InterPro" id="IPR037293">
    <property type="entry name" value="Gal_Oxidase_central_sf"/>
</dbReference>
<dbReference type="Pfam" id="PF09118">
    <property type="entry name" value="GO-like_E_set"/>
    <property type="match status" value="1"/>
</dbReference>
<dbReference type="PANTHER" id="PTHR32208">
    <property type="entry name" value="SECRETED PROTEIN-RELATED"/>
    <property type="match status" value="1"/>
</dbReference>
<dbReference type="PANTHER" id="PTHR32208:SF21">
    <property type="entry name" value="LOW QUALITY PROTEIN: ALDEHYDE OXIDASE GLOX-LIKE"/>
    <property type="match status" value="1"/>
</dbReference>
<sequence length="778" mass="83647">MAGRRMRWGELAPRVACLLSIAGLVTALGCSGSRTGAVDDPSGNLDSGVEDPAVVGEWSPLQLWPIGPTHTSVVPSGDVMFFGEFSFGDNHYMWNPDTGRFTELQYAGYNIFCAGHSFLADGRLLVTGGHVASHVGFKNTIIFDPESQTWTRTPEMNDPRWYPTNTTLSNGDVLVISGETTAAGVMAETPQVYEVATDSWRDLTGARVKLPYYPRQFLAPNGMVFIAGPQPWSYYLDTGGTGSMTRVAQPNVSGRTYGPAVMYDVGKILMVGGNQPPTAAAEVIDLNVSSPRWRAVASMGTPRRQHNATVLPDGTVLVTGGSYGNSFDDKTSPVFTTELWNPVTERWTTLANVGIYRGYHSTAVLLRDGRVLVGGSRNDNTAQIYSPPYLFKGPRPTIASVETDVEANSQLSIQTPDAASIRRVALIRLGSVTHAFDQNARYVPLSFAANPGGIVADVPNYNVTPPGHYMLFLVNDQGVPSVATTVRVGPPALAPQRIRLLTPESGESLTPGAAYRVTWTAPSTTPRVNLDYSTDVGATWTKLIHSIVNRGYYDWTVPSTPASAMLLRLSDSANPALFGVSPGPFAIGGPVARMFFTAPTVGTTIPGGTDFSFAWTSPPGVPRVNYDYSIDHGAIWRKISYNNVNRSTYTWRVPDMNVDGVLMRVSSTNEPSIFGESPAFRVTGGPFAVGTPAAGVTLTAGSSYDITWTAPGSIPRVDLKYSADAGGIWKTISGKIVNSGRFTWTVFNLDSATVQVKVVDSADETQFAVSGMFTVRRP</sequence>
<dbReference type="InterPro" id="IPR013783">
    <property type="entry name" value="Ig-like_fold"/>
</dbReference>
<dbReference type="KEGG" id="vin:AKJ08_0573"/>
<evidence type="ECO:0000259" key="3">
    <source>
        <dbReference type="Pfam" id="PF09118"/>
    </source>
</evidence>
<dbReference type="InterPro" id="IPR009880">
    <property type="entry name" value="Glyoxal_oxidase_N"/>
</dbReference>
<dbReference type="PROSITE" id="PS51257">
    <property type="entry name" value="PROKAR_LIPOPROTEIN"/>
    <property type="match status" value="1"/>
</dbReference>
<dbReference type="Pfam" id="PF01344">
    <property type="entry name" value="Kelch_1"/>
    <property type="match status" value="1"/>
</dbReference>
<dbReference type="Gene3D" id="2.130.10.80">
    <property type="entry name" value="Galactose oxidase/kelch, beta-propeller"/>
    <property type="match status" value="1"/>
</dbReference>
<dbReference type="CDD" id="cd02851">
    <property type="entry name" value="E_set_GO_C"/>
    <property type="match status" value="1"/>
</dbReference>
<keyword evidence="1" id="KW-0732">Signal</keyword>
<proteinExistence type="predicted"/>
<dbReference type="Gene3D" id="2.60.40.10">
    <property type="entry name" value="Immunoglobulins"/>
    <property type="match status" value="1"/>
</dbReference>
<dbReference type="EMBL" id="CP012332">
    <property type="protein sequence ID" value="AKU90186.1"/>
    <property type="molecule type" value="Genomic_DNA"/>
</dbReference>
<dbReference type="STRING" id="1391653.AKJ08_0573"/>
<dbReference type="SUPFAM" id="SSF81296">
    <property type="entry name" value="E set domains"/>
    <property type="match status" value="1"/>
</dbReference>
<dbReference type="InterPro" id="IPR014756">
    <property type="entry name" value="Ig_E-set"/>
</dbReference>
<reference evidence="4 5" key="1">
    <citation type="submission" date="2015-08" db="EMBL/GenBank/DDBJ databases">
        <authorList>
            <person name="Babu N.S."/>
            <person name="Beckwith C.J."/>
            <person name="Beseler K.G."/>
            <person name="Brison A."/>
            <person name="Carone J.V."/>
            <person name="Caskin T.P."/>
            <person name="Diamond M."/>
            <person name="Durham M.E."/>
            <person name="Foxe J.M."/>
            <person name="Go M."/>
            <person name="Henderson B.A."/>
            <person name="Jones I.B."/>
            <person name="McGettigan J.A."/>
            <person name="Micheletti S.J."/>
            <person name="Nasrallah M.E."/>
            <person name="Ortiz D."/>
            <person name="Piller C.R."/>
            <person name="Privatt S.R."/>
            <person name="Schneider S.L."/>
            <person name="Sharp S."/>
            <person name="Smith T.C."/>
            <person name="Stanton J.D."/>
            <person name="Ullery H.E."/>
            <person name="Wilson R.J."/>
            <person name="Serrano M.G."/>
            <person name="Buck G."/>
            <person name="Lee V."/>
            <person name="Wang Y."/>
            <person name="Carvalho R."/>
            <person name="Voegtly L."/>
            <person name="Shi R."/>
            <person name="Duckworth R."/>
            <person name="Johnson A."/>
            <person name="Loviza R."/>
            <person name="Walstead R."/>
            <person name="Shah Z."/>
            <person name="Kiflezghi M."/>
            <person name="Wade K."/>
            <person name="Ball S.L."/>
            <person name="Bradley K.W."/>
            <person name="Asai D.J."/>
            <person name="Bowman C.A."/>
            <person name="Russell D.A."/>
            <person name="Pope W.H."/>
            <person name="Jacobs-Sera D."/>
            <person name="Hendrix R.W."/>
            <person name="Hatfull G.F."/>
        </authorList>
    </citation>
    <scope>NUCLEOTIDE SEQUENCE [LARGE SCALE GENOMIC DNA]</scope>
    <source>
        <strain evidence="4 5">DSM 27710</strain>
    </source>
</reference>
<dbReference type="Pfam" id="PF07250">
    <property type="entry name" value="Glyoxal_oxid_N"/>
    <property type="match status" value="1"/>
</dbReference>